<protein>
    <submittedName>
        <fullName evidence="2">Uncharacterized protein</fullName>
    </submittedName>
</protein>
<evidence type="ECO:0000313" key="2">
    <source>
        <dbReference type="EMBL" id="KAE8076332.1"/>
    </source>
</evidence>
<reference evidence="2 3" key="1">
    <citation type="submission" date="2019-06" db="EMBL/GenBank/DDBJ databases">
        <title>A chromosomal-level reference genome of Carpinus fangiana (Coryloideae, Betulaceae).</title>
        <authorList>
            <person name="Yang X."/>
            <person name="Wang Z."/>
            <person name="Zhang L."/>
            <person name="Hao G."/>
            <person name="Liu J."/>
            <person name="Yang Y."/>
        </authorList>
    </citation>
    <scope>NUCLEOTIDE SEQUENCE [LARGE SCALE GENOMIC DNA]</scope>
    <source>
        <strain evidence="2">Cfa_2016G</strain>
        <tissue evidence="2">Leaf</tissue>
    </source>
</reference>
<dbReference type="Proteomes" id="UP000327013">
    <property type="component" value="Chromosome 6"/>
</dbReference>
<proteinExistence type="predicted"/>
<name>A0A5N6RBR0_9ROSI</name>
<sequence length="162" mass="17837">MVRNNAGFTSQNKHVDNASPKSQASKCCKEGKRDSEKTTPKKIDKTTLGVGLTINFVGRGNHVSQPKVRTSVSSLMHNGPNGSPKSPQKVKNIARIGGRPNYEWVTQSRVMEVRMDGTSRQRQFDKGKGGQGSKRKRKNGPGMDDIQRDMVPKKGSNSMNIQ</sequence>
<organism evidence="2 3">
    <name type="scientific">Carpinus fangiana</name>
    <dbReference type="NCBI Taxonomy" id="176857"/>
    <lineage>
        <taxon>Eukaryota</taxon>
        <taxon>Viridiplantae</taxon>
        <taxon>Streptophyta</taxon>
        <taxon>Embryophyta</taxon>
        <taxon>Tracheophyta</taxon>
        <taxon>Spermatophyta</taxon>
        <taxon>Magnoliopsida</taxon>
        <taxon>eudicotyledons</taxon>
        <taxon>Gunneridae</taxon>
        <taxon>Pentapetalae</taxon>
        <taxon>rosids</taxon>
        <taxon>fabids</taxon>
        <taxon>Fagales</taxon>
        <taxon>Betulaceae</taxon>
        <taxon>Carpinus</taxon>
    </lineage>
</organism>
<evidence type="ECO:0000313" key="3">
    <source>
        <dbReference type="Proteomes" id="UP000327013"/>
    </source>
</evidence>
<dbReference type="EMBL" id="CM017326">
    <property type="protein sequence ID" value="KAE8076332.1"/>
    <property type="molecule type" value="Genomic_DNA"/>
</dbReference>
<evidence type="ECO:0000256" key="1">
    <source>
        <dbReference type="SAM" id="MobiDB-lite"/>
    </source>
</evidence>
<feature type="compositionally biased region" description="Basic and acidic residues" evidence="1">
    <location>
        <begin position="114"/>
        <end position="128"/>
    </location>
</feature>
<dbReference type="AlphaFoldDB" id="A0A5N6RBR0"/>
<feature type="compositionally biased region" description="Polar residues" evidence="1">
    <location>
        <begin position="1"/>
        <end position="12"/>
    </location>
</feature>
<gene>
    <name evidence="2" type="ORF">FH972_014992</name>
</gene>
<keyword evidence="3" id="KW-1185">Reference proteome</keyword>
<feature type="compositionally biased region" description="Basic and acidic residues" evidence="1">
    <location>
        <begin position="27"/>
        <end position="44"/>
    </location>
</feature>
<feature type="region of interest" description="Disordered" evidence="1">
    <location>
        <begin position="1"/>
        <end position="44"/>
    </location>
</feature>
<accession>A0A5N6RBR0</accession>
<feature type="region of interest" description="Disordered" evidence="1">
    <location>
        <begin position="114"/>
        <end position="162"/>
    </location>
</feature>